<name>A0A931DD73_9MICC</name>
<keyword evidence="1" id="KW-0812">Transmembrane</keyword>
<dbReference type="InterPro" id="IPR052710">
    <property type="entry name" value="CAAX_protease"/>
</dbReference>
<feature type="transmembrane region" description="Helical" evidence="1">
    <location>
        <begin position="148"/>
        <end position="167"/>
    </location>
</feature>
<feature type="transmembrane region" description="Helical" evidence="1">
    <location>
        <begin position="103"/>
        <end position="128"/>
    </location>
</feature>
<proteinExistence type="predicted"/>
<accession>A0A931DD73</accession>
<dbReference type="Pfam" id="PF02517">
    <property type="entry name" value="Rce1-like"/>
    <property type="match status" value="1"/>
</dbReference>
<keyword evidence="3" id="KW-0645">Protease</keyword>
<keyword evidence="3" id="KW-0378">Hydrolase</keyword>
<protein>
    <submittedName>
        <fullName evidence="3">Membrane protease YdiL (CAAX protease family)</fullName>
    </submittedName>
</protein>
<sequence length="256" mass="28158">MDQPPLPPTPYQLPPKRKQPVYEAGAFRRADGAVLVLYVLLMGLGLMGLLVLVPGYVEFFGTESRALFSVNLLSYVLLFTAVMIVVAPHLFRTFGTFSYHPWLKFGLIPGLWFASIMTTTGLLVASGADPTKSENQLAIESMTQDVPFLTMFFTVAIMGPLVEEYIFRHLLIGKMSRKVPVWICVLISVVAFAALHFIGTMSFDLVAAVPYIVLGVTMSLAYVFTGKSLGYVYVLHAFNNAVSLSLAYSLGPLLEM</sequence>
<feature type="transmembrane region" description="Helical" evidence="1">
    <location>
        <begin position="179"/>
        <end position="199"/>
    </location>
</feature>
<dbReference type="GO" id="GO:0006508">
    <property type="term" value="P:proteolysis"/>
    <property type="evidence" value="ECO:0007669"/>
    <property type="project" value="UniProtKB-KW"/>
</dbReference>
<feature type="transmembrane region" description="Helical" evidence="1">
    <location>
        <begin position="231"/>
        <end position="250"/>
    </location>
</feature>
<feature type="transmembrane region" description="Helical" evidence="1">
    <location>
        <begin position="205"/>
        <end position="224"/>
    </location>
</feature>
<keyword evidence="4" id="KW-1185">Reference proteome</keyword>
<dbReference type="GO" id="GO:0004175">
    <property type="term" value="F:endopeptidase activity"/>
    <property type="evidence" value="ECO:0007669"/>
    <property type="project" value="UniProtKB-ARBA"/>
</dbReference>
<dbReference type="PANTHER" id="PTHR36435">
    <property type="entry name" value="SLR1288 PROTEIN"/>
    <property type="match status" value="1"/>
</dbReference>
<gene>
    <name evidence="3" type="ORF">IW252_001397</name>
</gene>
<feature type="transmembrane region" description="Helical" evidence="1">
    <location>
        <begin position="35"/>
        <end position="57"/>
    </location>
</feature>
<dbReference type="InterPro" id="IPR003675">
    <property type="entry name" value="Rce1/LyrA-like_dom"/>
</dbReference>
<dbReference type="EMBL" id="JADOTZ010000001">
    <property type="protein sequence ID" value="MBG6084630.1"/>
    <property type="molecule type" value="Genomic_DNA"/>
</dbReference>
<dbReference type="GO" id="GO:0080120">
    <property type="term" value="P:CAAX-box protein maturation"/>
    <property type="evidence" value="ECO:0007669"/>
    <property type="project" value="UniProtKB-ARBA"/>
</dbReference>
<dbReference type="PANTHER" id="PTHR36435:SF1">
    <property type="entry name" value="CAAX AMINO TERMINAL PROTEASE FAMILY PROTEIN"/>
    <property type="match status" value="1"/>
</dbReference>
<reference evidence="3" key="1">
    <citation type="submission" date="2020-11" db="EMBL/GenBank/DDBJ databases">
        <title>Sequencing the genomes of 1000 actinobacteria strains.</title>
        <authorList>
            <person name="Klenk H.-P."/>
        </authorList>
    </citation>
    <scope>NUCLEOTIDE SEQUENCE</scope>
    <source>
        <strain evidence="3">DSM 26152</strain>
    </source>
</reference>
<comment type="caution">
    <text evidence="3">The sequence shown here is derived from an EMBL/GenBank/DDBJ whole genome shotgun (WGS) entry which is preliminary data.</text>
</comment>
<evidence type="ECO:0000259" key="2">
    <source>
        <dbReference type="Pfam" id="PF02517"/>
    </source>
</evidence>
<feature type="domain" description="CAAX prenyl protease 2/Lysostaphin resistance protein A-like" evidence="2">
    <location>
        <begin position="148"/>
        <end position="242"/>
    </location>
</feature>
<keyword evidence="1" id="KW-0472">Membrane</keyword>
<dbReference type="AlphaFoldDB" id="A0A931DD73"/>
<feature type="transmembrane region" description="Helical" evidence="1">
    <location>
        <begin position="72"/>
        <end position="91"/>
    </location>
</feature>
<evidence type="ECO:0000256" key="1">
    <source>
        <dbReference type="SAM" id="Phobius"/>
    </source>
</evidence>
<keyword evidence="1" id="KW-1133">Transmembrane helix</keyword>
<evidence type="ECO:0000313" key="4">
    <source>
        <dbReference type="Proteomes" id="UP000625033"/>
    </source>
</evidence>
<evidence type="ECO:0000313" key="3">
    <source>
        <dbReference type="EMBL" id="MBG6084630.1"/>
    </source>
</evidence>
<organism evidence="3 4">
    <name type="scientific">Zhihengliuella flava</name>
    <dbReference type="NCBI Taxonomy" id="1285193"/>
    <lineage>
        <taxon>Bacteria</taxon>
        <taxon>Bacillati</taxon>
        <taxon>Actinomycetota</taxon>
        <taxon>Actinomycetes</taxon>
        <taxon>Micrococcales</taxon>
        <taxon>Micrococcaceae</taxon>
        <taxon>Zhihengliuella</taxon>
    </lineage>
</organism>
<dbReference type="RefSeq" id="WP_196835916.1">
    <property type="nucleotide sequence ID" value="NZ_JADOTZ010000001.1"/>
</dbReference>
<dbReference type="Proteomes" id="UP000625033">
    <property type="component" value="Unassembled WGS sequence"/>
</dbReference>